<evidence type="ECO:0008006" key="4">
    <source>
        <dbReference type="Google" id="ProtNLM"/>
    </source>
</evidence>
<organism evidence="2 3">
    <name type="scientific">Pseudohoeflea suaedae</name>
    <dbReference type="NCBI Taxonomy" id="877384"/>
    <lineage>
        <taxon>Bacteria</taxon>
        <taxon>Pseudomonadati</taxon>
        <taxon>Pseudomonadota</taxon>
        <taxon>Alphaproteobacteria</taxon>
        <taxon>Hyphomicrobiales</taxon>
        <taxon>Rhizobiaceae</taxon>
        <taxon>Pseudohoeflea</taxon>
    </lineage>
</organism>
<dbReference type="OrthoDB" id="7824623at2"/>
<protein>
    <recommendedName>
        <fullName evidence="4">DUF945 family protein</fullName>
    </recommendedName>
</protein>
<accession>A0A4R5PPD6</accession>
<evidence type="ECO:0000313" key="2">
    <source>
        <dbReference type="EMBL" id="TDH38942.1"/>
    </source>
</evidence>
<dbReference type="RefSeq" id="WP_133283776.1">
    <property type="nucleotide sequence ID" value="NZ_SMSI01000001.1"/>
</dbReference>
<dbReference type="Proteomes" id="UP000295131">
    <property type="component" value="Unassembled WGS sequence"/>
</dbReference>
<keyword evidence="1" id="KW-0732">Signal</keyword>
<keyword evidence="3" id="KW-1185">Reference proteome</keyword>
<evidence type="ECO:0000256" key="1">
    <source>
        <dbReference type="SAM" id="SignalP"/>
    </source>
</evidence>
<feature type="signal peptide" evidence="1">
    <location>
        <begin position="1"/>
        <end position="29"/>
    </location>
</feature>
<evidence type="ECO:0000313" key="3">
    <source>
        <dbReference type="Proteomes" id="UP000295131"/>
    </source>
</evidence>
<dbReference type="AlphaFoldDB" id="A0A4R5PPD6"/>
<name>A0A4R5PPD6_9HYPH</name>
<comment type="caution">
    <text evidence="2">The sequence shown here is derived from an EMBL/GenBank/DDBJ whole genome shotgun (WGS) entry which is preliminary data.</text>
</comment>
<gene>
    <name evidence="2" type="ORF">E2A64_07585</name>
</gene>
<feature type="chain" id="PRO_5020975470" description="DUF945 family protein" evidence="1">
    <location>
        <begin position="30"/>
        <end position="399"/>
    </location>
</feature>
<proteinExistence type="predicted"/>
<reference evidence="2 3" key="1">
    <citation type="journal article" date="2013" name="Int. J. Syst. Evol. Microbiol.">
        <title>Hoeflea suaedae sp. nov., an endophytic bacterium isolated from the root of the halophyte Suaeda maritima.</title>
        <authorList>
            <person name="Chung E.J."/>
            <person name="Park J.A."/>
            <person name="Pramanik P."/>
            <person name="Bibi F."/>
            <person name="Jeon C.O."/>
            <person name="Chung Y.R."/>
        </authorList>
    </citation>
    <scope>NUCLEOTIDE SEQUENCE [LARGE SCALE GENOMIC DNA]</scope>
    <source>
        <strain evidence="2 3">YC6898</strain>
    </source>
</reference>
<sequence>MNLFLAFFRRAHLPIAAALLAGTAIPALALDGDAFATKLNDSYSMKGANLSYDSADVSGSTVTLRNAKLNSPGAPEMNAGDLVFEGVEESDDGGYTVDRARLDDIDYAAENTRVTMKDIEVAGLVIPGTPGTDTIDQILFYDSFSTGAIAVSVDGKDVFSLASADGRLTRLADDDGFEMSASAGGITINTDGIEEAKAKKTLSDLGYDKLTGSAEMTMTYELDTGRVNVEDYSLIADDVGRLNISFDISGYTMELMKAMQTAGAKAAENPDDKAAQQAQGLMMLGLMQQLTFTGAEISFEDASLTSRLLDYTGKQQGISGDQMAQALKGMLPLMLGQLQIPALQQQITAAANVYLDDPGSLTITASPSQAVPFAQIMGIGATDPSQLVDLLDVKVTAND</sequence>
<dbReference type="EMBL" id="SMSI01000001">
    <property type="protein sequence ID" value="TDH38942.1"/>
    <property type="molecule type" value="Genomic_DNA"/>
</dbReference>